<sequence>MSYQVLARKWRPRDFTTLVGQEHVVRALTHALEQQRLHHAYLFTGTRGVGKTTLSRILAKALNCTGVDGSGGITAEPCGQCKACQEIDSGRFVDYIEMDAASNRGVDEMAQLLDKAVYAPTVGRFKVYMIDEVHMLTNHAFNAMLKTLEEPPGHVKFILATTDPQKIPVTVLSRCLQFNLKQMPPGHIVSHLDHILGQEGITHDGNALRLLAQAAHGSMRDALSLTDQAIAYSAGQVSEEAVRGMLGAIDQSYLVQLLDALAAEDGATMIGIADSMADRSLSFAGALQDLGSLLHKVALAQAVPASVQDEWPEAGDVRRLAGLFDAQEVQLFYQIANIGRNELALAPDEYAGFTMTLLRMLAFRPSAATPAPVTGQGGGQTARPRAPGVAAPAAAPAMRVAAAVEAAVEADPPAVVAVTEPKPGPAAGVAEIAPQPEASVGSEGVEKVEMAAEAFESTPVAAVPDAAMSPARAALLAARQATAGRGGRSGAPAGAPLPAAAAKPAAPPARPAAQPLRPPAANRPAAAVVPAPATLAPNVAPSAAPSVAPSAAPSVAPRASERPQRAAQASDSVPPWEMAGGSDVPPWEEMPPDLPLIGPYGSDPGYDASMMFDAQDMAPEDTGRRASFDRGQQDRAPHDRSHQDRSHQDRAQQDRAQQSWASQNGGSQNGGSQNGRFQNGGSQSGGSQNGRFQNGGSQNGGSQNDRSTNGTPRPAAASQPQAPAAPAVRAAPVAPAADADGTPPVFTGTAADWPALAASLPLRGLAQQLAYQSELARVVGRTVFLRVPVAAIAENGVADRMQQVLSEHFGVDVRVQCEIGAVFETAAAADAQARAERQREAEANIEGDPFVQGLLREFGGQIVPGSIQPRAA</sequence>
<evidence type="ECO:0000256" key="10">
    <source>
        <dbReference type="ARBA" id="ARBA00022932"/>
    </source>
</evidence>
<comment type="catalytic activity">
    <reaction evidence="11">
        <text>DNA(n) + a 2'-deoxyribonucleoside 5'-triphosphate = DNA(n+1) + diphosphate</text>
        <dbReference type="Rhea" id="RHEA:22508"/>
        <dbReference type="Rhea" id="RHEA-COMP:17339"/>
        <dbReference type="Rhea" id="RHEA-COMP:17340"/>
        <dbReference type="ChEBI" id="CHEBI:33019"/>
        <dbReference type="ChEBI" id="CHEBI:61560"/>
        <dbReference type="ChEBI" id="CHEBI:173112"/>
        <dbReference type="EC" id="2.7.7.7"/>
    </reaction>
</comment>
<organism evidence="14 15">
    <name type="scientific">Cupriavidus pauculus</name>
    <dbReference type="NCBI Taxonomy" id="82633"/>
    <lineage>
        <taxon>Bacteria</taxon>
        <taxon>Pseudomonadati</taxon>
        <taxon>Pseudomonadota</taxon>
        <taxon>Betaproteobacteria</taxon>
        <taxon>Burkholderiales</taxon>
        <taxon>Burkholderiaceae</taxon>
        <taxon>Cupriavidus</taxon>
    </lineage>
</organism>
<feature type="compositionally biased region" description="Low complexity" evidence="12">
    <location>
        <begin position="689"/>
        <end position="704"/>
    </location>
</feature>
<keyword evidence="8" id="KW-0862">Zinc</keyword>
<evidence type="ECO:0000256" key="12">
    <source>
        <dbReference type="SAM" id="MobiDB-lite"/>
    </source>
</evidence>
<dbReference type="Proteomes" id="UP000322822">
    <property type="component" value="Chromosome 1"/>
</dbReference>
<keyword evidence="10" id="KW-0239">DNA-directed DNA polymerase</keyword>
<feature type="compositionally biased region" description="Low complexity" evidence="12">
    <location>
        <begin position="712"/>
        <end position="740"/>
    </location>
</feature>
<feature type="compositionally biased region" description="Low complexity" evidence="12">
    <location>
        <begin position="511"/>
        <end position="525"/>
    </location>
</feature>
<dbReference type="FunFam" id="1.20.272.10:FF:000003">
    <property type="entry name" value="DNA polymerase III subunit gamma/tau"/>
    <property type="match status" value="1"/>
</dbReference>
<dbReference type="GO" id="GO:0003887">
    <property type="term" value="F:DNA-directed DNA polymerase activity"/>
    <property type="evidence" value="ECO:0007669"/>
    <property type="project" value="UniProtKB-KW"/>
</dbReference>
<dbReference type="PRINTS" id="PR00830">
    <property type="entry name" value="ENDOLAPTASE"/>
</dbReference>
<feature type="region of interest" description="Disordered" evidence="12">
    <location>
        <begin position="484"/>
        <end position="525"/>
    </location>
</feature>
<evidence type="ECO:0000256" key="5">
    <source>
        <dbReference type="ARBA" id="ARBA00022705"/>
    </source>
</evidence>
<dbReference type="OrthoDB" id="9810148at2"/>
<keyword evidence="7" id="KW-0547">Nucleotide-binding</keyword>
<dbReference type="FunFam" id="3.40.50.300:FF:000014">
    <property type="entry name" value="DNA polymerase III subunit gamma/tau"/>
    <property type="match status" value="1"/>
</dbReference>
<dbReference type="RefSeq" id="WP_150371302.1">
    <property type="nucleotide sequence ID" value="NZ_CP044065.1"/>
</dbReference>
<dbReference type="AlphaFoldDB" id="A0A5P2H126"/>
<evidence type="ECO:0000313" key="15">
    <source>
        <dbReference type="Proteomes" id="UP000322822"/>
    </source>
</evidence>
<dbReference type="InterPro" id="IPR003593">
    <property type="entry name" value="AAA+_ATPase"/>
</dbReference>
<evidence type="ECO:0000256" key="9">
    <source>
        <dbReference type="ARBA" id="ARBA00022840"/>
    </source>
</evidence>
<dbReference type="CDD" id="cd00009">
    <property type="entry name" value="AAA"/>
    <property type="match status" value="1"/>
</dbReference>
<dbReference type="InterPro" id="IPR012763">
    <property type="entry name" value="DNA_pol_III_sug/sutau_N"/>
</dbReference>
<comment type="similarity">
    <text evidence="1">Belongs to the DnaX/STICHEL family.</text>
</comment>
<dbReference type="PANTHER" id="PTHR11669">
    <property type="entry name" value="REPLICATION FACTOR C / DNA POLYMERASE III GAMMA-TAU SUBUNIT"/>
    <property type="match status" value="1"/>
</dbReference>
<dbReference type="InterPro" id="IPR045085">
    <property type="entry name" value="HLD_clamp_pol_III_gamma_tau"/>
</dbReference>
<feature type="compositionally biased region" description="Low complexity" evidence="12">
    <location>
        <begin position="490"/>
        <end position="504"/>
    </location>
</feature>
<dbReference type="Gene3D" id="3.40.50.300">
    <property type="entry name" value="P-loop containing nucleotide triphosphate hydrolases"/>
    <property type="match status" value="1"/>
</dbReference>
<dbReference type="EC" id="2.7.7.7" evidence="2"/>
<accession>A0A5P2H126</accession>
<dbReference type="NCBIfam" id="NF005942">
    <property type="entry name" value="PRK07994.1"/>
    <property type="match status" value="1"/>
</dbReference>
<dbReference type="InterPro" id="IPR027417">
    <property type="entry name" value="P-loop_NTPase"/>
</dbReference>
<dbReference type="Gene3D" id="1.10.8.60">
    <property type="match status" value="1"/>
</dbReference>
<dbReference type="InterPro" id="IPR022754">
    <property type="entry name" value="DNA_pol_III_gamma-3"/>
</dbReference>
<evidence type="ECO:0000256" key="2">
    <source>
        <dbReference type="ARBA" id="ARBA00012417"/>
    </source>
</evidence>
<dbReference type="InterPro" id="IPR008921">
    <property type="entry name" value="DNA_pol3_clamp-load_cplx_C"/>
</dbReference>
<keyword evidence="5" id="KW-0235">DNA replication</keyword>
<dbReference type="NCBIfam" id="TIGR02397">
    <property type="entry name" value="dnaX_nterm"/>
    <property type="match status" value="1"/>
</dbReference>
<feature type="compositionally biased region" description="Low complexity" evidence="12">
    <location>
        <begin position="539"/>
        <end position="558"/>
    </location>
</feature>
<evidence type="ECO:0000256" key="1">
    <source>
        <dbReference type="ARBA" id="ARBA00006360"/>
    </source>
</evidence>
<dbReference type="SMART" id="SM00382">
    <property type="entry name" value="AAA"/>
    <property type="match status" value="1"/>
</dbReference>
<dbReference type="SUPFAM" id="SSF48019">
    <property type="entry name" value="post-AAA+ oligomerization domain-like"/>
    <property type="match status" value="1"/>
</dbReference>
<dbReference type="Pfam" id="PF22608">
    <property type="entry name" value="DNAX_ATPase_lid"/>
    <property type="match status" value="1"/>
</dbReference>
<dbReference type="PANTHER" id="PTHR11669:SF0">
    <property type="entry name" value="PROTEIN STICHEL-LIKE 2"/>
    <property type="match status" value="1"/>
</dbReference>
<feature type="compositionally biased region" description="Basic and acidic residues" evidence="12">
    <location>
        <begin position="621"/>
        <end position="653"/>
    </location>
</feature>
<dbReference type="GO" id="GO:0046872">
    <property type="term" value="F:metal ion binding"/>
    <property type="evidence" value="ECO:0007669"/>
    <property type="project" value="UniProtKB-KW"/>
</dbReference>
<evidence type="ECO:0000313" key="14">
    <source>
        <dbReference type="EMBL" id="QET01245.1"/>
    </source>
</evidence>
<keyword evidence="9" id="KW-0067">ATP-binding</keyword>
<keyword evidence="3 14" id="KW-0808">Transferase</keyword>
<dbReference type="FunFam" id="1.10.8.60:FF:000013">
    <property type="entry name" value="DNA polymerase III subunit gamma/tau"/>
    <property type="match status" value="1"/>
</dbReference>
<dbReference type="Pfam" id="PF12169">
    <property type="entry name" value="DNA_pol3_gamma3"/>
    <property type="match status" value="1"/>
</dbReference>
<evidence type="ECO:0000256" key="3">
    <source>
        <dbReference type="ARBA" id="ARBA00022679"/>
    </source>
</evidence>
<reference evidence="14 15" key="1">
    <citation type="submission" date="2019-09" db="EMBL/GenBank/DDBJ databases">
        <title>FDA dAtabase for Regulatory Grade micrObial Sequences (FDA-ARGOS): Supporting development and validation of Infectious Disease Dx tests.</title>
        <authorList>
            <person name="Sciortino C."/>
            <person name="Tallon L."/>
            <person name="Sadzewicz L."/>
            <person name="Vavikolanu K."/>
            <person name="Mehta A."/>
            <person name="Aluvathingal J."/>
            <person name="Nadendla S."/>
            <person name="Nandy P."/>
            <person name="Geyer C."/>
            <person name="Yan Y."/>
            <person name="Sichtig H."/>
        </authorList>
    </citation>
    <scope>NUCLEOTIDE SEQUENCE [LARGE SCALE GENOMIC DNA]</scope>
    <source>
        <strain evidence="14 15">FDAARGOS_664</strain>
    </source>
</reference>
<evidence type="ECO:0000256" key="6">
    <source>
        <dbReference type="ARBA" id="ARBA00022723"/>
    </source>
</evidence>
<proteinExistence type="inferred from homology"/>
<dbReference type="Pfam" id="PF13177">
    <property type="entry name" value="DNA_pol3_delta2"/>
    <property type="match status" value="1"/>
</dbReference>
<protein>
    <recommendedName>
        <fullName evidence="2">DNA-directed DNA polymerase</fullName>
        <ecNumber evidence="2">2.7.7.7</ecNumber>
    </recommendedName>
</protein>
<evidence type="ECO:0000256" key="8">
    <source>
        <dbReference type="ARBA" id="ARBA00022833"/>
    </source>
</evidence>
<dbReference type="Gene3D" id="3.30.300.150">
    <property type="entry name" value="DNA polymerase III, tau subunit, domain V"/>
    <property type="match status" value="1"/>
</dbReference>
<dbReference type="GO" id="GO:0006261">
    <property type="term" value="P:DNA-templated DNA replication"/>
    <property type="evidence" value="ECO:0007669"/>
    <property type="project" value="TreeGrafter"/>
</dbReference>
<dbReference type="GO" id="GO:0005524">
    <property type="term" value="F:ATP binding"/>
    <property type="evidence" value="ECO:0007669"/>
    <property type="project" value="UniProtKB-KW"/>
</dbReference>
<feature type="region of interest" description="Disordered" evidence="12">
    <location>
        <begin position="539"/>
        <end position="741"/>
    </location>
</feature>
<dbReference type="NCBIfam" id="NF008975">
    <property type="entry name" value="PRK12323.1"/>
    <property type="match status" value="1"/>
</dbReference>
<gene>
    <name evidence="14" type="ORF">FOB72_03815</name>
</gene>
<feature type="compositionally biased region" description="Low complexity" evidence="12">
    <location>
        <begin position="654"/>
        <end position="666"/>
    </location>
</feature>
<dbReference type="EMBL" id="CP044065">
    <property type="protein sequence ID" value="QET01245.1"/>
    <property type="molecule type" value="Genomic_DNA"/>
</dbReference>
<keyword evidence="4 14" id="KW-0548">Nucleotidyltransferase</keyword>
<dbReference type="GO" id="GO:0003677">
    <property type="term" value="F:DNA binding"/>
    <property type="evidence" value="ECO:0007669"/>
    <property type="project" value="InterPro"/>
</dbReference>
<dbReference type="SUPFAM" id="SSF52540">
    <property type="entry name" value="P-loop containing nucleoside triphosphate hydrolases"/>
    <property type="match status" value="1"/>
</dbReference>
<evidence type="ECO:0000256" key="4">
    <source>
        <dbReference type="ARBA" id="ARBA00022695"/>
    </source>
</evidence>
<dbReference type="InterPro" id="IPR038249">
    <property type="entry name" value="PolIII_tau_V_sf"/>
</dbReference>
<name>A0A5P2H126_9BURK</name>
<evidence type="ECO:0000256" key="11">
    <source>
        <dbReference type="ARBA" id="ARBA00049244"/>
    </source>
</evidence>
<feature type="domain" description="AAA+ ATPase" evidence="13">
    <location>
        <begin position="37"/>
        <end position="184"/>
    </location>
</feature>
<keyword evidence="6" id="KW-0479">Metal-binding</keyword>
<dbReference type="Gene3D" id="1.20.272.10">
    <property type="match status" value="1"/>
</dbReference>
<evidence type="ECO:0000256" key="7">
    <source>
        <dbReference type="ARBA" id="ARBA00022741"/>
    </source>
</evidence>
<dbReference type="CDD" id="cd18137">
    <property type="entry name" value="HLD_clamp_pol_III_gamma_tau"/>
    <property type="match status" value="1"/>
</dbReference>
<dbReference type="InterPro" id="IPR050238">
    <property type="entry name" value="DNA_Rep/Repair_Clamp_Loader"/>
</dbReference>
<dbReference type="GO" id="GO:0009360">
    <property type="term" value="C:DNA polymerase III complex"/>
    <property type="evidence" value="ECO:0007669"/>
    <property type="project" value="InterPro"/>
</dbReference>
<evidence type="ECO:0000259" key="13">
    <source>
        <dbReference type="SMART" id="SM00382"/>
    </source>
</evidence>